<evidence type="ECO:0000313" key="2">
    <source>
        <dbReference type="EMBL" id="PSR84312.1"/>
    </source>
</evidence>
<accession>A0A2T3A7G8</accession>
<dbReference type="Proteomes" id="UP000241462">
    <property type="component" value="Unassembled WGS sequence"/>
</dbReference>
<dbReference type="AlphaFoldDB" id="A0A2T3A7G8"/>
<feature type="compositionally biased region" description="Polar residues" evidence="1">
    <location>
        <begin position="16"/>
        <end position="25"/>
    </location>
</feature>
<reference evidence="2 3" key="1">
    <citation type="journal article" date="2018" name="Mycol. Prog.">
        <title>Coniella lustricola, a new species from submerged detritus.</title>
        <authorList>
            <person name="Raudabaugh D.B."/>
            <person name="Iturriaga T."/>
            <person name="Carver A."/>
            <person name="Mondo S."/>
            <person name="Pangilinan J."/>
            <person name="Lipzen A."/>
            <person name="He G."/>
            <person name="Amirebrahimi M."/>
            <person name="Grigoriev I.V."/>
            <person name="Miller A.N."/>
        </authorList>
    </citation>
    <scope>NUCLEOTIDE SEQUENCE [LARGE SCALE GENOMIC DNA]</scope>
    <source>
        <strain evidence="2 3">B22-T-1</strain>
    </source>
</reference>
<dbReference type="InParanoid" id="A0A2T3A7G8"/>
<organism evidence="2 3">
    <name type="scientific">Coniella lustricola</name>
    <dbReference type="NCBI Taxonomy" id="2025994"/>
    <lineage>
        <taxon>Eukaryota</taxon>
        <taxon>Fungi</taxon>
        <taxon>Dikarya</taxon>
        <taxon>Ascomycota</taxon>
        <taxon>Pezizomycotina</taxon>
        <taxon>Sordariomycetes</taxon>
        <taxon>Sordariomycetidae</taxon>
        <taxon>Diaporthales</taxon>
        <taxon>Schizoparmaceae</taxon>
        <taxon>Coniella</taxon>
    </lineage>
</organism>
<proteinExistence type="predicted"/>
<gene>
    <name evidence="2" type="ORF">BD289DRAFT_434320</name>
</gene>
<evidence type="ECO:0000256" key="1">
    <source>
        <dbReference type="SAM" id="MobiDB-lite"/>
    </source>
</evidence>
<sequence>MLPPVVRDPTKRPQRGYSNPNQGQATWRRRADGTTASDSRGSSVPGGYGSLKLALSQLVLSTCHGGCALYASTTPYLLGGQSMVLATTRAQDEQ</sequence>
<keyword evidence="3" id="KW-1185">Reference proteome</keyword>
<feature type="region of interest" description="Disordered" evidence="1">
    <location>
        <begin position="1"/>
        <end position="46"/>
    </location>
</feature>
<protein>
    <submittedName>
        <fullName evidence="2">Uncharacterized protein</fullName>
    </submittedName>
</protein>
<name>A0A2T3A7G8_9PEZI</name>
<dbReference type="EMBL" id="KZ678445">
    <property type="protein sequence ID" value="PSR84312.1"/>
    <property type="molecule type" value="Genomic_DNA"/>
</dbReference>
<evidence type="ECO:0000313" key="3">
    <source>
        <dbReference type="Proteomes" id="UP000241462"/>
    </source>
</evidence>